<evidence type="ECO:0000259" key="3">
    <source>
        <dbReference type="SMART" id="SM00856"/>
    </source>
</evidence>
<dbReference type="PANTHER" id="PTHR31080:SF110">
    <property type="entry name" value="PECTINESTERASE INHIBITOR 3"/>
    <property type="match status" value="1"/>
</dbReference>
<dbReference type="EMBL" id="DUZY01000001">
    <property type="protein sequence ID" value="DAD21133.1"/>
    <property type="molecule type" value="Genomic_DNA"/>
</dbReference>
<dbReference type="SUPFAM" id="SSF101148">
    <property type="entry name" value="Plant invertase/pectin methylesterase inhibitor"/>
    <property type="match status" value="1"/>
</dbReference>
<dbReference type="InterPro" id="IPR035513">
    <property type="entry name" value="Invertase/methylesterase_inhib"/>
</dbReference>
<feature type="chain" id="PRO_5032798842" description="Pectinesterase inhibitor domain-containing protein" evidence="2">
    <location>
        <begin position="24"/>
        <end position="186"/>
    </location>
</feature>
<evidence type="ECO:0000256" key="2">
    <source>
        <dbReference type="SAM" id="SignalP"/>
    </source>
</evidence>
<dbReference type="Pfam" id="PF04043">
    <property type="entry name" value="PMEI"/>
    <property type="match status" value="1"/>
</dbReference>
<accession>A0A822XN55</accession>
<name>A0A822XN55_NELNU</name>
<dbReference type="SMART" id="SM00856">
    <property type="entry name" value="PMEI"/>
    <property type="match status" value="1"/>
</dbReference>
<organism evidence="4 5">
    <name type="scientific">Nelumbo nucifera</name>
    <name type="common">Sacred lotus</name>
    <dbReference type="NCBI Taxonomy" id="4432"/>
    <lineage>
        <taxon>Eukaryota</taxon>
        <taxon>Viridiplantae</taxon>
        <taxon>Streptophyta</taxon>
        <taxon>Embryophyta</taxon>
        <taxon>Tracheophyta</taxon>
        <taxon>Spermatophyta</taxon>
        <taxon>Magnoliopsida</taxon>
        <taxon>Proteales</taxon>
        <taxon>Nelumbonaceae</taxon>
        <taxon>Nelumbo</taxon>
    </lineage>
</organism>
<reference evidence="4 5" key="1">
    <citation type="journal article" date="2020" name="Mol. Biol. Evol.">
        <title>Distinct Expression and Methylation Patterns for Genes with Different Fates following a Single Whole-Genome Duplication in Flowering Plants.</title>
        <authorList>
            <person name="Shi T."/>
            <person name="Rahmani R.S."/>
            <person name="Gugger P.F."/>
            <person name="Wang M."/>
            <person name="Li H."/>
            <person name="Zhang Y."/>
            <person name="Li Z."/>
            <person name="Wang Q."/>
            <person name="Van de Peer Y."/>
            <person name="Marchal K."/>
            <person name="Chen J."/>
        </authorList>
    </citation>
    <scope>NUCLEOTIDE SEQUENCE [LARGE SCALE GENOMIC DNA]</scope>
    <source>
        <tissue evidence="4">Leaf</tissue>
    </source>
</reference>
<dbReference type="InterPro" id="IPR051955">
    <property type="entry name" value="PME_Inhibitor"/>
</dbReference>
<feature type="domain" description="Pectinesterase inhibitor" evidence="3">
    <location>
        <begin position="32"/>
        <end position="169"/>
    </location>
</feature>
<dbReference type="NCBIfam" id="TIGR01614">
    <property type="entry name" value="PME_inhib"/>
    <property type="match status" value="1"/>
</dbReference>
<sequence length="186" mass="20740">MALPSSLFAFFILFLSLSHSARCTTAASRSNTPGDLVRSSSRSYPNLCLRTLSSYTGSTRTANDLARAAVTVSLSRSGRLRLHHPPRQAPWREQEAARRTAQLCGAALQRLRRGSFRWQMSNAETWVSSALTNEDTCLDGFKKVDEKVKLVVRRKINNVARVTSNALYFINRLDESHGRAQATLDP</sequence>
<dbReference type="PANTHER" id="PTHR31080">
    <property type="entry name" value="PECTINESTERASE INHIBITOR-LIKE"/>
    <property type="match status" value="1"/>
</dbReference>
<dbReference type="Gene3D" id="1.20.140.40">
    <property type="entry name" value="Invertase/pectin methylesterase inhibitor family protein"/>
    <property type="match status" value="1"/>
</dbReference>
<gene>
    <name evidence="4" type="ORF">HUJ06_022596</name>
</gene>
<keyword evidence="5" id="KW-1185">Reference proteome</keyword>
<keyword evidence="1 2" id="KW-0732">Signal</keyword>
<dbReference type="CDD" id="cd15798">
    <property type="entry name" value="PMEI-like_3"/>
    <property type="match status" value="1"/>
</dbReference>
<dbReference type="GO" id="GO:0004857">
    <property type="term" value="F:enzyme inhibitor activity"/>
    <property type="evidence" value="ECO:0007669"/>
    <property type="project" value="InterPro"/>
</dbReference>
<evidence type="ECO:0000313" key="4">
    <source>
        <dbReference type="EMBL" id="DAD21133.1"/>
    </source>
</evidence>
<dbReference type="InterPro" id="IPR006501">
    <property type="entry name" value="Pectinesterase_inhib_dom"/>
</dbReference>
<protein>
    <recommendedName>
        <fullName evidence="3">Pectinesterase inhibitor domain-containing protein</fullName>
    </recommendedName>
</protein>
<dbReference type="AlphaFoldDB" id="A0A822XN55"/>
<evidence type="ECO:0000256" key="1">
    <source>
        <dbReference type="ARBA" id="ARBA00022729"/>
    </source>
</evidence>
<feature type="signal peptide" evidence="2">
    <location>
        <begin position="1"/>
        <end position="23"/>
    </location>
</feature>
<evidence type="ECO:0000313" key="5">
    <source>
        <dbReference type="Proteomes" id="UP000607653"/>
    </source>
</evidence>
<comment type="caution">
    <text evidence="4">The sequence shown here is derived from an EMBL/GenBank/DDBJ whole genome shotgun (WGS) entry which is preliminary data.</text>
</comment>
<proteinExistence type="predicted"/>
<dbReference type="Proteomes" id="UP000607653">
    <property type="component" value="Unassembled WGS sequence"/>
</dbReference>